<gene>
    <name evidence="4" type="ORF">SEMRO_315_G115230.1</name>
</gene>
<dbReference type="GO" id="GO:0006914">
    <property type="term" value="P:autophagy"/>
    <property type="evidence" value="ECO:0007669"/>
    <property type="project" value="UniProtKB-KW"/>
</dbReference>
<proteinExistence type="predicted"/>
<feature type="region of interest" description="Disordered" evidence="2">
    <location>
        <begin position="62"/>
        <end position="214"/>
    </location>
</feature>
<organism evidence="4 5">
    <name type="scientific">Seminavis robusta</name>
    <dbReference type="NCBI Taxonomy" id="568900"/>
    <lineage>
        <taxon>Eukaryota</taxon>
        <taxon>Sar</taxon>
        <taxon>Stramenopiles</taxon>
        <taxon>Ochrophyta</taxon>
        <taxon>Bacillariophyta</taxon>
        <taxon>Bacillariophyceae</taxon>
        <taxon>Bacillariophycidae</taxon>
        <taxon>Naviculales</taxon>
        <taxon>Naviculaceae</taxon>
        <taxon>Seminavis</taxon>
    </lineage>
</organism>
<feature type="compositionally biased region" description="Polar residues" evidence="2">
    <location>
        <begin position="64"/>
        <end position="74"/>
    </location>
</feature>
<feature type="compositionally biased region" description="Polar residues" evidence="2">
    <location>
        <begin position="197"/>
        <end position="212"/>
    </location>
</feature>
<feature type="region of interest" description="Disordered" evidence="2">
    <location>
        <begin position="623"/>
        <end position="643"/>
    </location>
</feature>
<comment type="caution">
    <text evidence="4">The sequence shown here is derived from an EMBL/GenBank/DDBJ whole genome shotgun (WGS) entry which is preliminary data.</text>
</comment>
<feature type="compositionally biased region" description="Basic and acidic residues" evidence="2">
    <location>
        <begin position="87"/>
        <end position="100"/>
    </location>
</feature>
<keyword evidence="1" id="KW-0072">Autophagy</keyword>
<dbReference type="GO" id="GO:0005770">
    <property type="term" value="C:late endosome"/>
    <property type="evidence" value="ECO:0007669"/>
    <property type="project" value="TreeGrafter"/>
</dbReference>
<dbReference type="PANTHER" id="PTHR21481:SF0">
    <property type="entry name" value="PROTEIN CLEC16A"/>
    <property type="match status" value="1"/>
</dbReference>
<feature type="region of interest" description="Disordered" evidence="2">
    <location>
        <begin position="343"/>
        <end position="383"/>
    </location>
</feature>
<feature type="region of interest" description="Disordered" evidence="2">
    <location>
        <begin position="548"/>
        <end position="568"/>
    </location>
</feature>
<dbReference type="Pfam" id="PF09758">
    <property type="entry name" value="FPL"/>
    <property type="match status" value="1"/>
</dbReference>
<reference evidence="4" key="1">
    <citation type="submission" date="2020-06" db="EMBL/GenBank/DDBJ databases">
        <authorList>
            <consortium name="Plant Systems Biology data submission"/>
        </authorList>
    </citation>
    <scope>NUCLEOTIDE SEQUENCE</scope>
    <source>
        <strain evidence="4">D6</strain>
    </source>
</reference>
<dbReference type="PANTHER" id="PTHR21481">
    <property type="entry name" value="PROTEIN CLEC16A"/>
    <property type="match status" value="1"/>
</dbReference>
<evidence type="ECO:0000313" key="4">
    <source>
        <dbReference type="EMBL" id="CAB9507651.1"/>
    </source>
</evidence>
<dbReference type="GO" id="GO:0007034">
    <property type="term" value="P:vacuolar transport"/>
    <property type="evidence" value="ECO:0007669"/>
    <property type="project" value="TreeGrafter"/>
</dbReference>
<keyword evidence="5" id="KW-1185">Reference proteome</keyword>
<dbReference type="OrthoDB" id="294052at2759"/>
<protein>
    <submittedName>
        <fullName evidence="4">Protein CLEC16A</fullName>
    </submittedName>
</protein>
<feature type="compositionally biased region" description="Basic and acidic residues" evidence="2">
    <location>
        <begin position="107"/>
        <end position="125"/>
    </location>
</feature>
<feature type="domain" description="FPL" evidence="3">
    <location>
        <begin position="389"/>
        <end position="540"/>
    </location>
</feature>
<dbReference type="GO" id="GO:0016197">
    <property type="term" value="P:endosomal transport"/>
    <property type="evidence" value="ECO:0007669"/>
    <property type="project" value="TreeGrafter"/>
</dbReference>
<dbReference type="InterPro" id="IPR039272">
    <property type="entry name" value="CLEC16A/TT9"/>
</dbReference>
<dbReference type="GO" id="GO:1901096">
    <property type="term" value="P:regulation of autophagosome maturation"/>
    <property type="evidence" value="ECO:0007669"/>
    <property type="project" value="TreeGrafter"/>
</dbReference>
<dbReference type="EMBL" id="CAICTM010000314">
    <property type="protein sequence ID" value="CAB9507651.1"/>
    <property type="molecule type" value="Genomic_DNA"/>
</dbReference>
<evidence type="ECO:0000313" key="5">
    <source>
        <dbReference type="Proteomes" id="UP001153069"/>
    </source>
</evidence>
<dbReference type="InterPro" id="IPR019155">
    <property type="entry name" value="CLEC16A/TT9_N"/>
</dbReference>
<accession>A0A9N8DS72</accession>
<evidence type="ECO:0000256" key="2">
    <source>
        <dbReference type="SAM" id="MobiDB-lite"/>
    </source>
</evidence>
<feature type="compositionally biased region" description="Low complexity" evidence="2">
    <location>
        <begin position="137"/>
        <end position="151"/>
    </location>
</feature>
<feature type="compositionally biased region" description="Polar residues" evidence="2">
    <location>
        <begin position="167"/>
        <end position="176"/>
    </location>
</feature>
<dbReference type="GO" id="GO:0005794">
    <property type="term" value="C:Golgi apparatus"/>
    <property type="evidence" value="ECO:0007669"/>
    <property type="project" value="TreeGrafter"/>
</dbReference>
<dbReference type="Proteomes" id="UP001153069">
    <property type="component" value="Unassembled WGS sequence"/>
</dbReference>
<evidence type="ECO:0000256" key="1">
    <source>
        <dbReference type="ARBA" id="ARBA00023006"/>
    </source>
</evidence>
<evidence type="ECO:0000259" key="3">
    <source>
        <dbReference type="Pfam" id="PF09758"/>
    </source>
</evidence>
<name>A0A9N8DS72_9STRA</name>
<sequence>MFSSPLNRNRRTTTEVAGLSAPKEVSVPRRDTSTIEDPVEEFHYLLDRLGCLIEISKEVYEDQSLLSKTASPEKTSLGFFRRNRKGNKAEKVPSNEEKDTATTTSSSKEEKPGKEKEQDGDKAETDAEQGIGEATTSSASSDNNSINNNNNAVEKKPAASTKPALSVITSTTSTPIKETIGFDGKTTPKSPATPPTGITSPRGTSNSNNKSDPSFIPIVEEEECIEIIRRVAELVVISERVVTNQMEKDDKLKNQQRKRGWGSNIIDDDEEEINPTVENVEAGSEAYSPIFDLFFERNGMGMLSDILLGNVFKLYADEPATVPNLVTDNPNSGEGEGVLAAEQKEELSKSAAESTKSSDQAKEQREPPASSLGKTPPSASTKRLLPSLKVATQAVQSVSILIQNVSRATSLYFVLSNNYVNALVDLPLDLYTAAELKKEIISGNADPMTRLKTYSTPDLAELTTHFITFLKSLAMRMNTETLQFYLKYPTPVMDQQDTEADEETRARAIEFPLYARALDFCAAHHDSFVRVTAMNICLNTLRLTTVSPEGEEDDTKADAVGSSPDGVLHNANPLPFRERLAIATHTCAPSRVDRLATPIITKLSNIWCLLQEKFLDLDTHPEGDNKHHVNNKKGTSPHIDPIKERERKHNAFKDAANTLQDQFLLLDDLLKVGLTALNEQIIEMMFATFVYPLLLQPLLVYYQRLATDADETLPLADPFARPTDFRTKTVDFSLVGRAPPHVTAPAKTALFTLADASGETVINAEGCVTTVSANGKKRIRIDTDDGDDRKTYVFGGMEQASSTIEHDEEESCVFVLSPALAQVLKCIGGGSSTKTRPNPYRRAILQCLEVPHHMSDFRKLSFNTVDAAFSVFDGEFLKQTLLGAEFVDAKEGSDCDPVRLRNEVVAALCEGLVNGKPGPFGTWKLQFDMVAAHALLAAIWKSPEAIKAAAEIVAVRFRKGALLLSKIPALIPTTQHLGSIMNLVFYEAASKRRKPTYTELYSLKDTSPESFSTAISSASTFRSLTNRSFEAPPSSIHINKFTEHTAMDLGSSSCRAILKLEALSTFLKRISGDDSAQIEGTSPSGFAFTLDRGVVSTKECHIDELTRSIHSYLSPTFCAALTGAESDKSADRPIPGTTVPLAGRSAMPCVCEAPANSGISDNGAKMVVEGVTWQSLYLAFFGSYLVLAEPAAGSAGSGRVVSCFPLSRVTIARDPNPPADPNSPARRLLMAYKWFDTKSPSLFVYDEIPRIDEHGPFNKVRLWRCKLDVWFEDEDSAAHAYHSIHFQIDKAKTLRGDEILDFLTQTD</sequence>
<feature type="region of interest" description="Disordered" evidence="2">
    <location>
        <begin position="251"/>
        <end position="270"/>
    </location>
</feature>
<feature type="region of interest" description="Disordered" evidence="2">
    <location>
        <begin position="1"/>
        <end position="33"/>
    </location>
</feature>